<organism evidence="3 4">
    <name type="scientific">Sphingomonas rustica</name>
    <dbReference type="NCBI Taxonomy" id="3103142"/>
    <lineage>
        <taxon>Bacteria</taxon>
        <taxon>Pseudomonadati</taxon>
        <taxon>Pseudomonadota</taxon>
        <taxon>Alphaproteobacteria</taxon>
        <taxon>Sphingomonadales</taxon>
        <taxon>Sphingomonadaceae</taxon>
        <taxon>Sphingomonas</taxon>
    </lineage>
</organism>
<dbReference type="RefSeq" id="WP_346247451.1">
    <property type="nucleotide sequence ID" value="NZ_JBDIZK010000008.1"/>
</dbReference>
<dbReference type="Proteomes" id="UP001427805">
    <property type="component" value="Unassembled WGS sequence"/>
</dbReference>
<evidence type="ECO:0000313" key="3">
    <source>
        <dbReference type="EMBL" id="MEN3748427.1"/>
    </source>
</evidence>
<dbReference type="Pfam" id="PF05838">
    <property type="entry name" value="Glyco_hydro_108"/>
    <property type="match status" value="1"/>
</dbReference>
<feature type="domain" description="TtsA-like Glycoside hydrolase family 108" evidence="1">
    <location>
        <begin position="9"/>
        <end position="91"/>
    </location>
</feature>
<sequence>MKTIDAIIEDVLANEGGYVNDPRDAGGETNYGITIATARANGYSGPMRDLPRATAFDIYRRRYVVAPGYAAIAGMSMPVAAELVDTGVNMGPPVASRFLQRVLNACNDRAGSPDLVVDGMAGRATLAALGAFLARRGGEGERVLLAALNGLQAARYIELCEARPANRAFAYGWLRTRVAA</sequence>
<dbReference type="InterPro" id="IPR023346">
    <property type="entry name" value="Lysozyme-like_dom_sf"/>
</dbReference>
<dbReference type="CDD" id="cd13926">
    <property type="entry name" value="N-acetylmuramidase_GH108"/>
    <property type="match status" value="1"/>
</dbReference>
<protein>
    <submittedName>
        <fullName evidence="3">Glycosyl hydrolase 108 family protein</fullName>
    </submittedName>
</protein>
<evidence type="ECO:0000259" key="2">
    <source>
        <dbReference type="Pfam" id="PF09374"/>
    </source>
</evidence>
<accession>A0ABV0BA21</accession>
<evidence type="ECO:0000259" key="1">
    <source>
        <dbReference type="Pfam" id="PF05838"/>
    </source>
</evidence>
<keyword evidence="4" id="KW-1185">Reference proteome</keyword>
<feature type="domain" description="Peptidoglycan binding" evidence="2">
    <location>
        <begin position="95"/>
        <end position="178"/>
    </location>
</feature>
<dbReference type="EMBL" id="JBDIZK010000008">
    <property type="protein sequence ID" value="MEN3748427.1"/>
    <property type="molecule type" value="Genomic_DNA"/>
</dbReference>
<dbReference type="GO" id="GO:0016787">
    <property type="term" value="F:hydrolase activity"/>
    <property type="evidence" value="ECO:0007669"/>
    <property type="project" value="UniProtKB-KW"/>
</dbReference>
<dbReference type="InterPro" id="IPR008565">
    <property type="entry name" value="TtsA-like_GH18_dom"/>
</dbReference>
<gene>
    <name evidence="3" type="ORF">TPR58_14725</name>
</gene>
<dbReference type="SUPFAM" id="SSF53955">
    <property type="entry name" value="Lysozyme-like"/>
    <property type="match status" value="1"/>
</dbReference>
<proteinExistence type="predicted"/>
<dbReference type="Gene3D" id="1.20.141.10">
    <property type="entry name" value="Chitosanase, subunit A, domain 1"/>
    <property type="match status" value="1"/>
</dbReference>
<dbReference type="Pfam" id="PF09374">
    <property type="entry name" value="PG_binding_3"/>
    <property type="match status" value="1"/>
</dbReference>
<comment type="caution">
    <text evidence="3">The sequence shown here is derived from an EMBL/GenBank/DDBJ whole genome shotgun (WGS) entry which is preliminary data.</text>
</comment>
<dbReference type="InterPro" id="IPR018537">
    <property type="entry name" value="Peptidoglycan-bd_3"/>
</dbReference>
<reference evidence="3 4" key="1">
    <citation type="submission" date="2024-05" db="EMBL/GenBank/DDBJ databases">
        <title>Sphingomonas sp. HF-S3 16S ribosomal RNA gene Genome sequencing and assembly.</title>
        <authorList>
            <person name="Lee H."/>
        </authorList>
    </citation>
    <scope>NUCLEOTIDE SEQUENCE [LARGE SCALE GENOMIC DNA]</scope>
    <source>
        <strain evidence="3 4">HF-S3</strain>
    </source>
</reference>
<evidence type="ECO:0000313" key="4">
    <source>
        <dbReference type="Proteomes" id="UP001427805"/>
    </source>
</evidence>
<name>A0ABV0BA21_9SPHN</name>
<keyword evidence="3" id="KW-0378">Hydrolase</keyword>